<dbReference type="InterPro" id="IPR002403">
    <property type="entry name" value="Cyt_P450_E_grp-IV"/>
</dbReference>
<evidence type="ECO:0000256" key="4">
    <source>
        <dbReference type="ARBA" id="ARBA00022723"/>
    </source>
</evidence>
<dbReference type="Pfam" id="PF00067">
    <property type="entry name" value="p450"/>
    <property type="match status" value="1"/>
</dbReference>
<dbReference type="PRINTS" id="PR00465">
    <property type="entry name" value="EP450IV"/>
</dbReference>
<reference evidence="7 8" key="1">
    <citation type="submission" date="2024-02" db="EMBL/GenBank/DDBJ databases">
        <title>De novo assembly and annotation of 12 fungi associated with fruit tree decline syndrome in Ontario, Canada.</title>
        <authorList>
            <person name="Sulman M."/>
            <person name="Ellouze W."/>
            <person name="Ilyukhin E."/>
        </authorList>
    </citation>
    <scope>NUCLEOTIDE SEQUENCE [LARGE SCALE GENOMIC DNA]</scope>
    <source>
        <strain evidence="7 8">M169</strain>
    </source>
</reference>
<keyword evidence="6" id="KW-0503">Monooxygenase</keyword>
<proteinExistence type="inferred from homology"/>
<accession>A0ABR1P168</accession>
<organism evidence="7 8">
    <name type="scientific">Diaporthe eres</name>
    <name type="common">Phomopsis oblonga</name>
    <dbReference type="NCBI Taxonomy" id="83184"/>
    <lineage>
        <taxon>Eukaryota</taxon>
        <taxon>Fungi</taxon>
        <taxon>Dikarya</taxon>
        <taxon>Ascomycota</taxon>
        <taxon>Pezizomycotina</taxon>
        <taxon>Sordariomycetes</taxon>
        <taxon>Sordariomycetidae</taxon>
        <taxon>Diaporthales</taxon>
        <taxon>Diaporthaceae</taxon>
        <taxon>Diaporthe</taxon>
        <taxon>Diaporthe eres species complex</taxon>
    </lineage>
</organism>
<dbReference type="InterPro" id="IPR036396">
    <property type="entry name" value="Cyt_P450_sf"/>
</dbReference>
<evidence type="ECO:0000256" key="1">
    <source>
        <dbReference type="ARBA" id="ARBA00001971"/>
    </source>
</evidence>
<dbReference type="InterPro" id="IPR001128">
    <property type="entry name" value="Cyt_P450"/>
</dbReference>
<comment type="similarity">
    <text evidence="2">Belongs to the cytochrome P450 family.</text>
</comment>
<evidence type="ECO:0000313" key="8">
    <source>
        <dbReference type="Proteomes" id="UP001430848"/>
    </source>
</evidence>
<evidence type="ECO:0000313" key="7">
    <source>
        <dbReference type="EMBL" id="KAK7723247.1"/>
    </source>
</evidence>
<dbReference type="InterPro" id="IPR050121">
    <property type="entry name" value="Cytochrome_P450_monoxygenase"/>
</dbReference>
<keyword evidence="4" id="KW-0479">Metal-binding</keyword>
<evidence type="ECO:0000256" key="5">
    <source>
        <dbReference type="ARBA" id="ARBA00023004"/>
    </source>
</evidence>
<dbReference type="SUPFAM" id="SSF48264">
    <property type="entry name" value="Cytochrome P450"/>
    <property type="match status" value="1"/>
</dbReference>
<dbReference type="Gene3D" id="1.10.630.10">
    <property type="entry name" value="Cytochrome P450"/>
    <property type="match status" value="1"/>
</dbReference>
<keyword evidence="3" id="KW-0349">Heme</keyword>
<dbReference type="PANTHER" id="PTHR24305">
    <property type="entry name" value="CYTOCHROME P450"/>
    <property type="match status" value="1"/>
</dbReference>
<evidence type="ECO:0000256" key="2">
    <source>
        <dbReference type="ARBA" id="ARBA00010617"/>
    </source>
</evidence>
<name>A0ABR1P168_DIAER</name>
<dbReference type="PANTHER" id="PTHR24305:SF226">
    <property type="entry name" value="CYTOCHROME P450 MONOOXYGENASE"/>
    <property type="match status" value="1"/>
</dbReference>
<keyword evidence="6" id="KW-0560">Oxidoreductase</keyword>
<protein>
    <recommendedName>
        <fullName evidence="9">Benzoate 4-monooxygenase cytochrome P450</fullName>
    </recommendedName>
</protein>
<comment type="caution">
    <text evidence="7">The sequence shown here is derived from an EMBL/GenBank/DDBJ whole genome shotgun (WGS) entry which is preliminary data.</text>
</comment>
<keyword evidence="5" id="KW-0408">Iron</keyword>
<evidence type="ECO:0000256" key="6">
    <source>
        <dbReference type="ARBA" id="ARBA00023033"/>
    </source>
</evidence>
<sequence>MMLASEVRTTFASAGEIRHEKQLTGRKFLRAVIDESLRFSPPTPGVMWREKDPLSIEPLIVDGHVIPPGTLVGVGTNSLMHKPEYFPEPFIFRPQRWLEGDEDTPEDKEARATMRRAFIPFILGDRACAGKAVVYLEISLTVAKTMWSFDFEKAPGTAGELGSGRWGAARDRDRPDEYQLYDRFMAEHEGPNLKFRPREN</sequence>
<keyword evidence="8" id="KW-1185">Reference proteome</keyword>
<evidence type="ECO:0008006" key="9">
    <source>
        <dbReference type="Google" id="ProtNLM"/>
    </source>
</evidence>
<gene>
    <name evidence="7" type="ORF">SLS63_008900</name>
</gene>
<dbReference type="Proteomes" id="UP001430848">
    <property type="component" value="Unassembled WGS sequence"/>
</dbReference>
<comment type="cofactor">
    <cofactor evidence="1">
        <name>heme</name>
        <dbReference type="ChEBI" id="CHEBI:30413"/>
    </cofactor>
</comment>
<dbReference type="EMBL" id="JAKNSF020000061">
    <property type="protein sequence ID" value="KAK7723247.1"/>
    <property type="molecule type" value="Genomic_DNA"/>
</dbReference>
<evidence type="ECO:0000256" key="3">
    <source>
        <dbReference type="ARBA" id="ARBA00022617"/>
    </source>
</evidence>